<dbReference type="Gene3D" id="3.90.76.10">
    <property type="entry name" value="Dipeptide-binding Protein, Domain 1"/>
    <property type="match status" value="1"/>
</dbReference>
<dbReference type="InterPro" id="IPR030678">
    <property type="entry name" value="Peptide/Ni-bd"/>
</dbReference>
<accession>A0ABP8VVN9</accession>
<evidence type="ECO:0000256" key="1">
    <source>
        <dbReference type="ARBA" id="ARBA00004196"/>
    </source>
</evidence>
<dbReference type="SUPFAM" id="SSF53850">
    <property type="entry name" value="Periplasmic binding protein-like II"/>
    <property type="match status" value="1"/>
</dbReference>
<dbReference type="PROSITE" id="PS51257">
    <property type="entry name" value="PROKAR_LIPOPROTEIN"/>
    <property type="match status" value="1"/>
</dbReference>
<evidence type="ECO:0000313" key="7">
    <source>
        <dbReference type="EMBL" id="GAA4673113.1"/>
    </source>
</evidence>
<evidence type="ECO:0000259" key="6">
    <source>
        <dbReference type="Pfam" id="PF00496"/>
    </source>
</evidence>
<dbReference type="CDD" id="cd08512">
    <property type="entry name" value="PBP2_NikA_DppA_OppA_like_7"/>
    <property type="match status" value="1"/>
</dbReference>
<gene>
    <name evidence="7" type="ORF">GCM10025780_16640</name>
</gene>
<evidence type="ECO:0000313" key="8">
    <source>
        <dbReference type="Proteomes" id="UP001501295"/>
    </source>
</evidence>
<dbReference type="Proteomes" id="UP001501295">
    <property type="component" value="Unassembled WGS sequence"/>
</dbReference>
<dbReference type="RefSeq" id="WP_345375376.1">
    <property type="nucleotide sequence ID" value="NZ_BAABLM010000003.1"/>
</dbReference>
<dbReference type="EMBL" id="BAABLM010000003">
    <property type="protein sequence ID" value="GAA4673113.1"/>
    <property type="molecule type" value="Genomic_DNA"/>
</dbReference>
<evidence type="ECO:0000256" key="4">
    <source>
        <dbReference type="ARBA" id="ARBA00022729"/>
    </source>
</evidence>
<dbReference type="InterPro" id="IPR000914">
    <property type="entry name" value="SBP_5_dom"/>
</dbReference>
<evidence type="ECO:0000256" key="5">
    <source>
        <dbReference type="SAM" id="SignalP"/>
    </source>
</evidence>
<keyword evidence="8" id="KW-1185">Reference proteome</keyword>
<dbReference type="Gene3D" id="3.40.190.10">
    <property type="entry name" value="Periplasmic binding protein-like II"/>
    <property type="match status" value="1"/>
</dbReference>
<comment type="caution">
    <text evidence="7">The sequence shown here is derived from an EMBL/GenBank/DDBJ whole genome shotgun (WGS) entry which is preliminary data.</text>
</comment>
<dbReference type="PIRSF" id="PIRSF002741">
    <property type="entry name" value="MppA"/>
    <property type="match status" value="1"/>
</dbReference>
<protein>
    <submittedName>
        <fullName evidence="7">ABC transporter substrate-binding protein</fullName>
    </submittedName>
</protein>
<keyword evidence="3" id="KW-0813">Transport</keyword>
<proteinExistence type="inferred from homology"/>
<feature type="domain" description="Solute-binding protein family 5" evidence="6">
    <location>
        <begin position="97"/>
        <end position="471"/>
    </location>
</feature>
<sequence>MSAPRPRKRLLAAASVVAAAALALTGCSTSSTASSSTSSASTSTGITTAWPADLTSLYPMNLSNSEDAEVANNVYEGLVAYTFDKAADGSNVWQGSKVSPALAKTWDIGANSITFHLDPTRKFYPSGNTVTADDVKWSLDGALHSLNAQDLTSNGLQSADDIHVVDKDTVTVDFTDPSGAPIAAGTTQLAMFVNTNERIIDSVEAKKHATSADPYAAKWLRSNVVGTGPYYVASWNKGQEVVLKATPGYPKQPAYKTVTARIVNDANVASLVKSGSINFAEFDMSETDITSLKTAGFTVASQATPTLTYLTMAADTGAFADEKVRQAVADAVPYEKIVSTVYAGRAERALSIVNKNSSSYTPAWNEYDTDLTKAKELMKEAGNPSISVPLHYDTADSSQENIALLIQENLKQIGITVKLTPQTDNQQWDIINGRSRKPTDPGAADMVLFNWGPWTDDPKIPVGYATTKGGVNNYALWNDPTVDSIDSTWQLQADSPEREAAYKKAQQIIADAAPVIPITYADRQSVMAKGMTGATFEQFAGTRYYLITPSA</sequence>
<dbReference type="PANTHER" id="PTHR30290">
    <property type="entry name" value="PERIPLASMIC BINDING COMPONENT OF ABC TRANSPORTER"/>
    <property type="match status" value="1"/>
</dbReference>
<reference evidence="8" key="1">
    <citation type="journal article" date="2019" name="Int. J. Syst. Evol. Microbiol.">
        <title>The Global Catalogue of Microorganisms (GCM) 10K type strain sequencing project: providing services to taxonomists for standard genome sequencing and annotation.</title>
        <authorList>
            <consortium name="The Broad Institute Genomics Platform"/>
            <consortium name="The Broad Institute Genome Sequencing Center for Infectious Disease"/>
            <person name="Wu L."/>
            <person name="Ma J."/>
        </authorList>
    </citation>
    <scope>NUCLEOTIDE SEQUENCE [LARGE SCALE GENOMIC DNA]</scope>
    <source>
        <strain evidence="8">JCM 18956</strain>
    </source>
</reference>
<evidence type="ECO:0000256" key="3">
    <source>
        <dbReference type="ARBA" id="ARBA00022448"/>
    </source>
</evidence>
<dbReference type="Gene3D" id="3.10.105.10">
    <property type="entry name" value="Dipeptide-binding Protein, Domain 3"/>
    <property type="match status" value="1"/>
</dbReference>
<keyword evidence="4 5" id="KW-0732">Signal</keyword>
<feature type="signal peptide" evidence="5">
    <location>
        <begin position="1"/>
        <end position="33"/>
    </location>
</feature>
<evidence type="ECO:0000256" key="2">
    <source>
        <dbReference type="ARBA" id="ARBA00005695"/>
    </source>
</evidence>
<organism evidence="7 8">
    <name type="scientific">Frondihabitans cladoniiphilus</name>
    <dbReference type="NCBI Taxonomy" id="715785"/>
    <lineage>
        <taxon>Bacteria</taxon>
        <taxon>Bacillati</taxon>
        <taxon>Actinomycetota</taxon>
        <taxon>Actinomycetes</taxon>
        <taxon>Micrococcales</taxon>
        <taxon>Microbacteriaceae</taxon>
        <taxon>Frondihabitans</taxon>
    </lineage>
</organism>
<comment type="similarity">
    <text evidence="2">Belongs to the bacterial solute-binding protein 5 family.</text>
</comment>
<name>A0ABP8VVN9_9MICO</name>
<dbReference type="PANTHER" id="PTHR30290:SF10">
    <property type="entry name" value="PERIPLASMIC OLIGOPEPTIDE-BINDING PROTEIN-RELATED"/>
    <property type="match status" value="1"/>
</dbReference>
<dbReference type="Pfam" id="PF00496">
    <property type="entry name" value="SBP_bac_5"/>
    <property type="match status" value="1"/>
</dbReference>
<dbReference type="InterPro" id="IPR039424">
    <property type="entry name" value="SBP_5"/>
</dbReference>
<feature type="chain" id="PRO_5045314186" evidence="5">
    <location>
        <begin position="34"/>
        <end position="551"/>
    </location>
</feature>
<comment type="subcellular location">
    <subcellularLocation>
        <location evidence="1">Cell envelope</location>
    </subcellularLocation>
</comment>